<feature type="disulfide bond" evidence="17">
    <location>
        <begin position="179"/>
        <end position="441"/>
    </location>
</feature>
<evidence type="ECO:0000256" key="6">
    <source>
        <dbReference type="ARBA" id="ARBA00023180"/>
    </source>
</evidence>
<evidence type="ECO:0000256" key="7">
    <source>
        <dbReference type="ARBA" id="ARBA00041857"/>
    </source>
</evidence>
<keyword evidence="4" id="KW-0378">Hydrolase</keyword>
<evidence type="ECO:0000313" key="18">
    <source>
        <dbReference type="EMBL" id="KAF9522115.1"/>
    </source>
</evidence>
<keyword evidence="19" id="KW-1185">Reference proteome</keyword>
<evidence type="ECO:0000256" key="11">
    <source>
        <dbReference type="ARBA" id="ARBA00043721"/>
    </source>
</evidence>
<dbReference type="OrthoDB" id="6509975at2759"/>
<gene>
    <name evidence="18" type="ORF">CPB83DRAFT_823162</name>
</gene>
<organism evidence="18 19">
    <name type="scientific">Crepidotus variabilis</name>
    <dbReference type="NCBI Taxonomy" id="179855"/>
    <lineage>
        <taxon>Eukaryota</taxon>
        <taxon>Fungi</taxon>
        <taxon>Dikarya</taxon>
        <taxon>Basidiomycota</taxon>
        <taxon>Agaricomycotina</taxon>
        <taxon>Agaricomycetes</taxon>
        <taxon>Agaricomycetidae</taxon>
        <taxon>Agaricales</taxon>
        <taxon>Agaricineae</taxon>
        <taxon>Crepidotaceae</taxon>
        <taxon>Crepidotus</taxon>
    </lineage>
</organism>
<feature type="disulfide bond" evidence="17">
    <location>
        <begin position="41"/>
        <end position="370"/>
    </location>
</feature>
<dbReference type="InterPro" id="IPR000560">
    <property type="entry name" value="His_Pase_clade-2"/>
</dbReference>
<evidence type="ECO:0000313" key="19">
    <source>
        <dbReference type="Proteomes" id="UP000807306"/>
    </source>
</evidence>
<dbReference type="PANTHER" id="PTHR20963:SF24">
    <property type="entry name" value="3-PHYTASE B"/>
    <property type="match status" value="1"/>
</dbReference>
<comment type="catalytic activity">
    <reaction evidence="9">
        <text>1D-myo-inositol 1,2,5,6-tetrakisphosphate + H2O = 1D-myo-inositol 1,2,6-trisphosphate + phosphate</text>
        <dbReference type="Rhea" id="RHEA:77119"/>
        <dbReference type="ChEBI" id="CHEBI:15377"/>
        <dbReference type="ChEBI" id="CHEBI:43474"/>
        <dbReference type="ChEBI" id="CHEBI:195535"/>
        <dbReference type="ChEBI" id="CHEBI:195537"/>
    </reaction>
    <physiologicalReaction direction="left-to-right" evidence="9">
        <dbReference type="Rhea" id="RHEA:77120"/>
    </physiologicalReaction>
</comment>
<dbReference type="GO" id="GO:0003993">
    <property type="term" value="F:acid phosphatase activity"/>
    <property type="evidence" value="ECO:0007669"/>
    <property type="project" value="TreeGrafter"/>
</dbReference>
<evidence type="ECO:0000256" key="17">
    <source>
        <dbReference type="PIRSR" id="PIRSR000894-2"/>
    </source>
</evidence>
<evidence type="ECO:0000256" key="10">
    <source>
        <dbReference type="ARBA" id="ARBA00043675"/>
    </source>
</evidence>
<sequence length="443" mass="49525">MNVRAVEHVRDQVVLPIVERSWAAYTPYYAVEPYEQPPVDCKVTQVGCIQRHGARYPTSGSGPLIQSAVAKLKSVDVYTDHRLDFLKKYTYTLGVADLVTFGALEAQLAGEMAYERYSHIVSHDKLPFVRTSGGQRVVDSAQNWTLGFSIASGRVYEPPVSVILSESDGKNNTLDDKMCPNAGYPDEYTTIWTNIFGPPIADRLNAQAPGAGITPEDVPSLMSLCAFDTVATSSLSPFCQLFSPEEFAEYEYLGDVEKYYNTGYGQRLGRVQGVGYVNELIARLTNTPVHDTTQTNRTLDASPLTFPLNQTLYADFSHDNQMIAIYAAMGLFRQRKNRDLDPTRPDPERTWIASRLTPFSARMVTERLECDGHSSWKNDGGLEGSITSKKRSGEYVRIFVNDAIQPLEFCGGDRDQLCELDKFVESQVYSRHDGEGDFEKCFN</sequence>
<name>A0A9P6E428_9AGAR</name>
<reference evidence="18" key="1">
    <citation type="submission" date="2020-11" db="EMBL/GenBank/DDBJ databases">
        <authorList>
            <consortium name="DOE Joint Genome Institute"/>
            <person name="Ahrendt S."/>
            <person name="Riley R."/>
            <person name="Andreopoulos W."/>
            <person name="Labutti K."/>
            <person name="Pangilinan J."/>
            <person name="Ruiz-Duenas F.J."/>
            <person name="Barrasa J.M."/>
            <person name="Sanchez-Garcia M."/>
            <person name="Camarero S."/>
            <person name="Miyauchi S."/>
            <person name="Serrano A."/>
            <person name="Linde D."/>
            <person name="Babiker R."/>
            <person name="Drula E."/>
            <person name="Ayuso-Fernandez I."/>
            <person name="Pacheco R."/>
            <person name="Padilla G."/>
            <person name="Ferreira P."/>
            <person name="Barriuso J."/>
            <person name="Kellner H."/>
            <person name="Castanera R."/>
            <person name="Alfaro M."/>
            <person name="Ramirez L."/>
            <person name="Pisabarro A.G."/>
            <person name="Kuo A."/>
            <person name="Tritt A."/>
            <person name="Lipzen A."/>
            <person name="He G."/>
            <person name="Yan M."/>
            <person name="Ng V."/>
            <person name="Cullen D."/>
            <person name="Martin F."/>
            <person name="Rosso M.-N."/>
            <person name="Henrissat B."/>
            <person name="Hibbett D."/>
            <person name="Martinez A.T."/>
            <person name="Grigoriev I.V."/>
        </authorList>
    </citation>
    <scope>NUCLEOTIDE SEQUENCE</scope>
    <source>
        <strain evidence="18">CBS 506.95</strain>
    </source>
</reference>
<comment type="subunit">
    <text evidence="2">Monomer.</text>
</comment>
<comment type="caution">
    <text evidence="18">The sequence shown here is derived from an EMBL/GenBank/DDBJ whole genome shotgun (WGS) entry which is preliminary data.</text>
</comment>
<feature type="disulfide bond" evidence="17">
    <location>
        <begin position="410"/>
        <end position="418"/>
    </location>
</feature>
<evidence type="ECO:0000256" key="15">
    <source>
        <dbReference type="ARBA" id="ARBA00044262"/>
    </source>
</evidence>
<evidence type="ECO:0000256" key="8">
    <source>
        <dbReference type="ARBA" id="ARBA00042300"/>
    </source>
</evidence>
<dbReference type="SUPFAM" id="SSF53254">
    <property type="entry name" value="Phosphoglycerate mutase-like"/>
    <property type="match status" value="1"/>
</dbReference>
<evidence type="ECO:0000256" key="5">
    <source>
        <dbReference type="ARBA" id="ARBA00023157"/>
    </source>
</evidence>
<evidence type="ECO:0000256" key="12">
    <source>
        <dbReference type="ARBA" id="ARBA00043748"/>
    </source>
</evidence>
<keyword evidence="3" id="KW-0964">Secreted</keyword>
<evidence type="ECO:0000256" key="14">
    <source>
        <dbReference type="ARBA" id="ARBA00044106"/>
    </source>
</evidence>
<comment type="catalytic activity">
    <reaction evidence="13">
        <text>1D-myo-inositol hexakisphosphate + H2O = 1D-myo-inositol 1,2,4,5,6-pentakisphosphate + phosphate</text>
        <dbReference type="Rhea" id="RHEA:16989"/>
        <dbReference type="ChEBI" id="CHEBI:15377"/>
        <dbReference type="ChEBI" id="CHEBI:43474"/>
        <dbReference type="ChEBI" id="CHEBI:57798"/>
        <dbReference type="ChEBI" id="CHEBI:58130"/>
        <dbReference type="EC" id="3.1.3.8"/>
    </reaction>
    <physiologicalReaction direction="left-to-right" evidence="13">
        <dbReference type="Rhea" id="RHEA:16990"/>
    </physiologicalReaction>
</comment>
<dbReference type="CDD" id="cd07061">
    <property type="entry name" value="HP_HAP_like"/>
    <property type="match status" value="1"/>
</dbReference>
<dbReference type="GO" id="GO:0005576">
    <property type="term" value="C:extracellular region"/>
    <property type="evidence" value="ECO:0007669"/>
    <property type="project" value="UniProtKB-SubCell"/>
</dbReference>
<evidence type="ECO:0000256" key="13">
    <source>
        <dbReference type="ARBA" id="ARBA00043788"/>
    </source>
</evidence>
<comment type="catalytic activity">
    <reaction evidence="11">
        <text>1D-myo-inositol 1,2,6-trisphosphate + H2O = 1D-myo-inositol 1,2-bisphosphate + phosphate</text>
        <dbReference type="Rhea" id="RHEA:77131"/>
        <dbReference type="ChEBI" id="CHEBI:15377"/>
        <dbReference type="ChEBI" id="CHEBI:43474"/>
        <dbReference type="ChEBI" id="CHEBI:195537"/>
        <dbReference type="ChEBI" id="CHEBI:195539"/>
    </reaction>
    <physiologicalReaction direction="left-to-right" evidence="11">
        <dbReference type="Rhea" id="RHEA:77132"/>
    </physiologicalReaction>
</comment>
<dbReference type="EMBL" id="MU157960">
    <property type="protein sequence ID" value="KAF9522115.1"/>
    <property type="molecule type" value="Genomic_DNA"/>
</dbReference>
<feature type="disulfide bond" evidence="17">
    <location>
        <begin position="225"/>
        <end position="239"/>
    </location>
</feature>
<protein>
    <recommendedName>
        <fullName evidence="14">Phytase A</fullName>
    </recommendedName>
    <alternativeName>
        <fullName evidence="15">Histidine acid phosphatase phyA</fullName>
    </alternativeName>
    <alternativeName>
        <fullName evidence="8">Myo-inositol hexakisphosphate phosphohydrolase A</fullName>
    </alternativeName>
    <alternativeName>
        <fullName evidence="7">Myo-inositol-hexaphosphate 3-phosphohydrolase A</fullName>
    </alternativeName>
</protein>
<dbReference type="Pfam" id="PF00328">
    <property type="entry name" value="His_Phos_2"/>
    <property type="match status" value="1"/>
</dbReference>
<evidence type="ECO:0000256" key="3">
    <source>
        <dbReference type="ARBA" id="ARBA00022525"/>
    </source>
</evidence>
<accession>A0A9P6E428</accession>
<dbReference type="Gene3D" id="3.40.50.1240">
    <property type="entry name" value="Phosphoglycerate mutase-like"/>
    <property type="match status" value="1"/>
</dbReference>
<evidence type="ECO:0000256" key="1">
    <source>
        <dbReference type="ARBA" id="ARBA00004613"/>
    </source>
</evidence>
<dbReference type="InterPro" id="IPR029033">
    <property type="entry name" value="His_PPase_superfam"/>
</dbReference>
<dbReference type="InterPro" id="IPR016274">
    <property type="entry name" value="Histidine_acid_Pase_euk"/>
</dbReference>
<dbReference type="PIRSF" id="PIRSF000894">
    <property type="entry name" value="Acid_phosphatase"/>
    <property type="match status" value="1"/>
</dbReference>
<feature type="active site" description="Nucleophile" evidence="16">
    <location>
        <position position="52"/>
    </location>
</feature>
<proteinExistence type="predicted"/>
<dbReference type="AlphaFoldDB" id="A0A9P6E428"/>
<evidence type="ECO:0000256" key="2">
    <source>
        <dbReference type="ARBA" id="ARBA00011245"/>
    </source>
</evidence>
<keyword evidence="6" id="KW-0325">Glycoprotein</keyword>
<keyword evidence="5 17" id="KW-1015">Disulfide bond</keyword>
<dbReference type="PROSITE" id="PS00778">
    <property type="entry name" value="HIS_ACID_PHOSPHAT_2"/>
    <property type="match status" value="1"/>
</dbReference>
<evidence type="ECO:0000256" key="16">
    <source>
        <dbReference type="PIRSR" id="PIRSR000894-1"/>
    </source>
</evidence>
<evidence type="ECO:0000256" key="9">
    <source>
        <dbReference type="ARBA" id="ARBA00043670"/>
    </source>
</evidence>
<comment type="catalytic activity">
    <reaction evidence="10">
        <text>1D-myo-inositol 1,2-bisphosphate + H2O = 1D-myo-inositol 2-phosphate + phosphate</text>
        <dbReference type="Rhea" id="RHEA:77135"/>
        <dbReference type="ChEBI" id="CHEBI:15377"/>
        <dbReference type="ChEBI" id="CHEBI:43474"/>
        <dbReference type="ChEBI" id="CHEBI:84142"/>
        <dbReference type="ChEBI" id="CHEBI:195539"/>
    </reaction>
    <physiologicalReaction direction="left-to-right" evidence="10">
        <dbReference type="Rhea" id="RHEA:77136"/>
    </physiologicalReaction>
</comment>
<dbReference type="PROSITE" id="PS00616">
    <property type="entry name" value="HIS_ACID_PHOSPHAT_1"/>
    <property type="match status" value="1"/>
</dbReference>
<dbReference type="InterPro" id="IPR033379">
    <property type="entry name" value="Acid_Pase_AS"/>
</dbReference>
<dbReference type="Proteomes" id="UP000807306">
    <property type="component" value="Unassembled WGS sequence"/>
</dbReference>
<dbReference type="GO" id="GO:0016158">
    <property type="term" value="F:inositol hexakisphosphate 3-phosphatase activity"/>
    <property type="evidence" value="ECO:0007669"/>
    <property type="project" value="UniProtKB-EC"/>
</dbReference>
<feature type="active site" description="Proton donor" evidence="16">
    <location>
        <position position="319"/>
    </location>
</feature>
<comment type="subcellular location">
    <subcellularLocation>
        <location evidence="1">Secreted</location>
    </subcellularLocation>
</comment>
<dbReference type="PANTHER" id="PTHR20963">
    <property type="entry name" value="MULTIPLE INOSITOL POLYPHOSPHATE PHOSPHATASE-RELATED"/>
    <property type="match status" value="1"/>
</dbReference>
<evidence type="ECO:0000256" key="4">
    <source>
        <dbReference type="ARBA" id="ARBA00022801"/>
    </source>
</evidence>
<comment type="catalytic activity">
    <reaction evidence="12">
        <text>1D-myo-inositol 1,2,4,5,6-pentakisphosphate + H2O = 1D-myo-inositol 1,2,5,6-tetrakisphosphate + phosphate</text>
        <dbReference type="Rhea" id="RHEA:77115"/>
        <dbReference type="ChEBI" id="CHEBI:15377"/>
        <dbReference type="ChEBI" id="CHEBI:43474"/>
        <dbReference type="ChEBI" id="CHEBI:57798"/>
        <dbReference type="ChEBI" id="CHEBI:195535"/>
    </reaction>
    <physiologicalReaction direction="left-to-right" evidence="12">
        <dbReference type="Rhea" id="RHEA:77116"/>
    </physiologicalReaction>
</comment>